<evidence type="ECO:0000313" key="4">
    <source>
        <dbReference type="EMBL" id="GEU40571.1"/>
    </source>
</evidence>
<keyword evidence="1" id="KW-0862">Zinc</keyword>
<dbReference type="InterPro" id="IPR045358">
    <property type="entry name" value="Ty3_capsid"/>
</dbReference>
<proteinExistence type="predicted"/>
<dbReference type="SMART" id="SM00343">
    <property type="entry name" value="ZnF_C2HC"/>
    <property type="match status" value="2"/>
</dbReference>
<dbReference type="Gene3D" id="4.10.60.10">
    <property type="entry name" value="Zinc finger, CCHC-type"/>
    <property type="match status" value="1"/>
</dbReference>
<organism evidence="4">
    <name type="scientific">Tanacetum cinerariifolium</name>
    <name type="common">Dalmatian daisy</name>
    <name type="synonym">Chrysanthemum cinerariifolium</name>
    <dbReference type="NCBI Taxonomy" id="118510"/>
    <lineage>
        <taxon>Eukaryota</taxon>
        <taxon>Viridiplantae</taxon>
        <taxon>Streptophyta</taxon>
        <taxon>Embryophyta</taxon>
        <taxon>Tracheophyta</taxon>
        <taxon>Spermatophyta</taxon>
        <taxon>Magnoliopsida</taxon>
        <taxon>eudicotyledons</taxon>
        <taxon>Gunneridae</taxon>
        <taxon>Pentapetalae</taxon>
        <taxon>asterids</taxon>
        <taxon>campanulids</taxon>
        <taxon>Asterales</taxon>
        <taxon>Asteraceae</taxon>
        <taxon>Asteroideae</taxon>
        <taxon>Anthemideae</taxon>
        <taxon>Anthemidinae</taxon>
        <taxon>Tanacetum</taxon>
    </lineage>
</organism>
<protein>
    <recommendedName>
        <fullName evidence="3">CCHC-type domain-containing protein</fullName>
    </recommendedName>
</protein>
<dbReference type="InterPro" id="IPR013103">
    <property type="entry name" value="RVT_2"/>
</dbReference>
<dbReference type="GO" id="GO:0008270">
    <property type="term" value="F:zinc ion binding"/>
    <property type="evidence" value="ECO:0007669"/>
    <property type="project" value="UniProtKB-KW"/>
</dbReference>
<feature type="domain" description="CCHC-type" evidence="3">
    <location>
        <begin position="290"/>
        <end position="303"/>
    </location>
</feature>
<dbReference type="AlphaFoldDB" id="A0A6L2JU08"/>
<dbReference type="Pfam" id="PF07727">
    <property type="entry name" value="RVT_2"/>
    <property type="match status" value="2"/>
</dbReference>
<accession>A0A6L2JU08</accession>
<name>A0A6L2JU08_TANCI</name>
<dbReference type="PROSITE" id="PS50158">
    <property type="entry name" value="ZF_CCHC"/>
    <property type="match status" value="1"/>
</dbReference>
<feature type="compositionally biased region" description="Low complexity" evidence="2">
    <location>
        <begin position="252"/>
        <end position="262"/>
    </location>
</feature>
<evidence type="ECO:0000256" key="2">
    <source>
        <dbReference type="SAM" id="MobiDB-lite"/>
    </source>
</evidence>
<dbReference type="GO" id="GO:0003676">
    <property type="term" value="F:nucleic acid binding"/>
    <property type="evidence" value="ECO:0007669"/>
    <property type="project" value="InterPro"/>
</dbReference>
<reference evidence="4" key="1">
    <citation type="journal article" date="2019" name="Sci. Rep.">
        <title>Draft genome of Tanacetum cinerariifolium, the natural source of mosquito coil.</title>
        <authorList>
            <person name="Yamashiro T."/>
            <person name="Shiraishi A."/>
            <person name="Satake H."/>
            <person name="Nakayama K."/>
        </authorList>
    </citation>
    <scope>NUCLEOTIDE SEQUENCE</scope>
</reference>
<gene>
    <name evidence="4" type="ORF">Tci_012549</name>
</gene>
<dbReference type="PANTHER" id="PTHR11439">
    <property type="entry name" value="GAG-POL-RELATED RETROTRANSPOSON"/>
    <property type="match status" value="1"/>
</dbReference>
<dbReference type="InterPro" id="IPR001878">
    <property type="entry name" value="Znf_CCHC"/>
</dbReference>
<dbReference type="SUPFAM" id="SSF56672">
    <property type="entry name" value="DNA/RNA polymerases"/>
    <property type="match status" value="1"/>
</dbReference>
<evidence type="ECO:0000259" key="3">
    <source>
        <dbReference type="PROSITE" id="PS50158"/>
    </source>
</evidence>
<feature type="region of interest" description="Disordered" evidence="2">
    <location>
        <begin position="248"/>
        <end position="274"/>
    </location>
</feature>
<feature type="region of interest" description="Disordered" evidence="2">
    <location>
        <begin position="455"/>
        <end position="489"/>
    </location>
</feature>
<keyword evidence="1" id="KW-0863">Zinc-finger</keyword>
<keyword evidence="1" id="KW-0479">Metal-binding</keyword>
<dbReference type="CDD" id="cd09272">
    <property type="entry name" value="RNase_HI_RT_Ty1"/>
    <property type="match status" value="1"/>
</dbReference>
<dbReference type="InterPro" id="IPR043502">
    <property type="entry name" value="DNA/RNA_pol_sf"/>
</dbReference>
<dbReference type="EMBL" id="BKCJ010001319">
    <property type="protein sequence ID" value="GEU40571.1"/>
    <property type="molecule type" value="Genomic_DNA"/>
</dbReference>
<dbReference type="PANTHER" id="PTHR11439:SF517">
    <property type="entry name" value="CYSTEINE-RICH RLK (RECEPTOR-LIKE PROTEIN KINASE) 8"/>
    <property type="match status" value="1"/>
</dbReference>
<evidence type="ECO:0000256" key="1">
    <source>
        <dbReference type="PROSITE-ProRule" id="PRU00047"/>
    </source>
</evidence>
<comment type="caution">
    <text evidence="4">The sequence shown here is derived from an EMBL/GenBank/DDBJ whole genome shotgun (WGS) entry which is preliminary data.</text>
</comment>
<dbReference type="Pfam" id="PF19259">
    <property type="entry name" value="Ty3_capsid"/>
    <property type="match status" value="1"/>
</dbReference>
<sequence>MPPKRRSQTNPQPTLTQEDIDQLVRDGIEAAIRVGRERVRMEATRAGGSVGGPAVAPMAQECSFARFMKCGPTQFHGTEGVVELVRWFKKMENTFEISECVEGKKVKFSTTTLHGRALTWWNSHVATLGREMANGRPWTEVKHMMTDEFCPTEEVQRLEVELRHLKLRDMNIAAYTERFNELALLCPNVVLNKKKKVKLYIKGLPEIIKGERTLSRPATLNEAVCMEHVIMEQKIQVKNERIAEGLKRKCKNNNQGNNNNKNSHNRGHKAKDCRSKNMASGTVVQLNVVCYECGERGHKSRACLKKADRRGGNVQGHAYVICDAEHNQGLNVVTGSSSYQPFLLFRICSPIHSGANPTKAAGAWSIKGSSSGAFGLPLGGAHKSFLIFQRDVKTAFLNGPLKEEVYVAQPDRFVDPDHPEKVYRLRKALYGLKQSPRAWYDELSKFLTLKGFTKGTSSVNKSSSPTNNSNQQDTKPTTNIQPTSEPSTPTYVYAEENNDKQAEEEHLQDDEFTNLFCTSVQEVAESSSHNIASETRRQLATNLEMCMFALTVSTAEPKNIKEAMVDSAWIEAMQEELHQFDSFNKGVCSGRGYYFKEALASVSHLEAVWNFVTYAAHKSIPIYQMDMKTAFLNGPLKEEVYVAQSKGFVDPDHPENVYKIRKALYGLKQALRAWYNELSKFLASKGITKGAIDPTLFMIRYKEDILLRQIDVDDIIFGSTNPKYSKCFEKLMHDVDHAECIDTRKSTSGGIQYLGDKLVSWMSKKQNCIAMSLAKAEYVVLSASCAQVMWMRTQLQDYGLNYNKVPLYCDSQSSIAISCNPIQHSRNKHIHTRYHFIKEQVENSIIELYFVRTEYQLADMFTKALHEDRFTYLDKRIGMRCLTPAELVVLAKESA</sequence>